<dbReference type="GO" id="GO:0008276">
    <property type="term" value="F:protein methyltransferase activity"/>
    <property type="evidence" value="ECO:0007669"/>
    <property type="project" value="UniProtKB-UniRule"/>
</dbReference>
<dbReference type="NCBIfam" id="NF001785">
    <property type="entry name" value="PRK00517.2-2"/>
    <property type="match status" value="1"/>
</dbReference>
<dbReference type="Gene3D" id="3.40.50.150">
    <property type="entry name" value="Vaccinia Virus protein VP39"/>
    <property type="match status" value="1"/>
</dbReference>
<dbReference type="GO" id="GO:0005840">
    <property type="term" value="C:ribosome"/>
    <property type="evidence" value="ECO:0007669"/>
    <property type="project" value="UniProtKB-KW"/>
</dbReference>
<reference evidence="7" key="1">
    <citation type="journal article" date="2021" name="PeerJ">
        <title>Extensive microbial diversity within the chicken gut microbiome revealed by metagenomics and culture.</title>
        <authorList>
            <person name="Gilroy R."/>
            <person name="Ravi A."/>
            <person name="Getino M."/>
            <person name="Pursley I."/>
            <person name="Horton D.L."/>
            <person name="Alikhan N.F."/>
            <person name="Baker D."/>
            <person name="Gharbi K."/>
            <person name="Hall N."/>
            <person name="Watson M."/>
            <person name="Adriaenssens E.M."/>
            <person name="Foster-Nyarko E."/>
            <person name="Jarju S."/>
            <person name="Secka A."/>
            <person name="Antonio M."/>
            <person name="Oren A."/>
            <person name="Chaudhuri R.R."/>
            <person name="La Ragione R."/>
            <person name="Hildebrand F."/>
            <person name="Pallen M.J."/>
        </authorList>
    </citation>
    <scope>NUCLEOTIDE SEQUENCE</scope>
    <source>
        <strain evidence="7">G3-2149</strain>
    </source>
</reference>
<dbReference type="PIRSF" id="PIRSF000401">
    <property type="entry name" value="RPL11_MTase"/>
    <property type="match status" value="1"/>
</dbReference>
<dbReference type="InterPro" id="IPR004498">
    <property type="entry name" value="Ribosomal_PrmA_MeTrfase"/>
</dbReference>
<keyword evidence="5 6" id="KW-0949">S-adenosyl-L-methionine</keyword>
<keyword evidence="7" id="KW-0689">Ribosomal protein</keyword>
<evidence type="ECO:0000313" key="8">
    <source>
        <dbReference type="Proteomes" id="UP000823865"/>
    </source>
</evidence>
<dbReference type="InterPro" id="IPR029063">
    <property type="entry name" value="SAM-dependent_MTases_sf"/>
</dbReference>
<dbReference type="EMBL" id="JAHLFU010000229">
    <property type="protein sequence ID" value="MBU3854391.1"/>
    <property type="molecule type" value="Genomic_DNA"/>
</dbReference>
<evidence type="ECO:0000256" key="4">
    <source>
        <dbReference type="ARBA" id="ARBA00022679"/>
    </source>
</evidence>
<evidence type="ECO:0000313" key="7">
    <source>
        <dbReference type="EMBL" id="MBU3854391.1"/>
    </source>
</evidence>
<dbReference type="HAMAP" id="MF_00735">
    <property type="entry name" value="Methyltr_PrmA"/>
    <property type="match status" value="1"/>
</dbReference>
<dbReference type="EC" id="2.1.1.-" evidence="6"/>
<reference evidence="7" key="2">
    <citation type="submission" date="2021-04" db="EMBL/GenBank/DDBJ databases">
        <authorList>
            <person name="Gilroy R."/>
        </authorList>
    </citation>
    <scope>NUCLEOTIDE SEQUENCE</scope>
    <source>
        <strain evidence="7">G3-2149</strain>
    </source>
</reference>
<sequence length="282" mass="31789">MKYVEVIFQLNPWNEAASDILAALCGDMGFETFVTEEPLIKGYIQKSCFEEQQLRDTLDYFPMPEVTITYSAADAEDKDWNEEWEKNGFEPIIIGSELTVQGIGHNCNPNTRYEIQLDPKMAFGTGSHETTYMILEQLLTMDLSGKQVLDAGCGTGVLGIMTALKGAEKVMAYDIDEWSVNNTRTNCMLNHVENITVHEGDASVLQNLKEQFDLVLANINRNILVADMPHFARVLKSGGQLILSGFYMEDIDQLIQTAEKLDMRQELQKDRNGWACLVLSKK</sequence>
<dbReference type="GO" id="GO:0005737">
    <property type="term" value="C:cytoplasm"/>
    <property type="evidence" value="ECO:0007669"/>
    <property type="project" value="UniProtKB-SubCell"/>
</dbReference>
<dbReference type="Proteomes" id="UP000823865">
    <property type="component" value="Unassembled WGS sequence"/>
</dbReference>
<feature type="binding site" evidence="6">
    <location>
        <position position="152"/>
    </location>
    <ligand>
        <name>S-adenosyl-L-methionine</name>
        <dbReference type="ChEBI" id="CHEBI:59789"/>
    </ligand>
</feature>
<evidence type="ECO:0000256" key="6">
    <source>
        <dbReference type="HAMAP-Rule" id="MF_00735"/>
    </source>
</evidence>
<evidence type="ECO:0000256" key="5">
    <source>
        <dbReference type="ARBA" id="ARBA00022691"/>
    </source>
</evidence>
<keyword evidence="4 6" id="KW-0808">Transferase</keyword>
<comment type="similarity">
    <text evidence="1 6">Belongs to the methyltransferase superfamily. PrmA family.</text>
</comment>
<comment type="subcellular location">
    <subcellularLocation>
        <location evidence="6">Cytoplasm</location>
    </subcellularLocation>
</comment>
<dbReference type="InterPro" id="IPR050078">
    <property type="entry name" value="Ribosomal_L11_MeTrfase_PrmA"/>
</dbReference>
<dbReference type="CDD" id="cd02440">
    <property type="entry name" value="AdoMet_MTases"/>
    <property type="match status" value="1"/>
</dbReference>
<gene>
    <name evidence="6 7" type="primary">prmA</name>
    <name evidence="7" type="ORF">H9789_11375</name>
</gene>
<feature type="binding site" evidence="6">
    <location>
        <position position="218"/>
    </location>
    <ligand>
        <name>S-adenosyl-L-methionine</name>
        <dbReference type="ChEBI" id="CHEBI:59789"/>
    </ligand>
</feature>
<accession>A0A9E2P356</accession>
<evidence type="ECO:0000256" key="3">
    <source>
        <dbReference type="ARBA" id="ARBA00022603"/>
    </source>
</evidence>
<comment type="caution">
    <text evidence="7">The sequence shown here is derived from an EMBL/GenBank/DDBJ whole genome shotgun (WGS) entry which is preliminary data.</text>
</comment>
<keyword evidence="7" id="KW-0687">Ribonucleoprotein</keyword>
<comment type="function">
    <text evidence="6">Methylates ribosomal protein L11.</text>
</comment>
<proteinExistence type="inferred from homology"/>
<keyword evidence="2 6" id="KW-0963">Cytoplasm</keyword>
<dbReference type="PANTHER" id="PTHR43648">
    <property type="entry name" value="ELECTRON TRANSFER FLAVOPROTEIN BETA SUBUNIT LYSINE METHYLTRANSFERASE"/>
    <property type="match status" value="1"/>
</dbReference>
<dbReference type="SUPFAM" id="SSF53335">
    <property type="entry name" value="S-adenosyl-L-methionine-dependent methyltransferases"/>
    <property type="match status" value="1"/>
</dbReference>
<protein>
    <recommendedName>
        <fullName evidence="6">Ribosomal protein L11 methyltransferase</fullName>
        <shortName evidence="6">L11 Mtase</shortName>
        <ecNumber evidence="6">2.1.1.-</ecNumber>
    </recommendedName>
</protein>
<name>A0A9E2P356_9BACT</name>
<evidence type="ECO:0000256" key="1">
    <source>
        <dbReference type="ARBA" id="ARBA00009741"/>
    </source>
</evidence>
<comment type="catalytic activity">
    <reaction evidence="6">
        <text>L-lysyl-[protein] + 3 S-adenosyl-L-methionine = N(6),N(6),N(6)-trimethyl-L-lysyl-[protein] + 3 S-adenosyl-L-homocysteine + 3 H(+)</text>
        <dbReference type="Rhea" id="RHEA:54192"/>
        <dbReference type="Rhea" id="RHEA-COMP:9752"/>
        <dbReference type="Rhea" id="RHEA-COMP:13826"/>
        <dbReference type="ChEBI" id="CHEBI:15378"/>
        <dbReference type="ChEBI" id="CHEBI:29969"/>
        <dbReference type="ChEBI" id="CHEBI:57856"/>
        <dbReference type="ChEBI" id="CHEBI:59789"/>
        <dbReference type="ChEBI" id="CHEBI:61961"/>
    </reaction>
</comment>
<dbReference type="GO" id="GO:0032259">
    <property type="term" value="P:methylation"/>
    <property type="evidence" value="ECO:0007669"/>
    <property type="project" value="UniProtKB-KW"/>
</dbReference>
<dbReference type="PANTHER" id="PTHR43648:SF1">
    <property type="entry name" value="ELECTRON TRANSFER FLAVOPROTEIN BETA SUBUNIT LYSINE METHYLTRANSFERASE"/>
    <property type="match status" value="1"/>
</dbReference>
<organism evidence="7 8">
    <name type="scientific">Candidatus Paraprevotella stercoravium</name>
    <dbReference type="NCBI Taxonomy" id="2838725"/>
    <lineage>
        <taxon>Bacteria</taxon>
        <taxon>Pseudomonadati</taxon>
        <taxon>Bacteroidota</taxon>
        <taxon>Bacteroidia</taxon>
        <taxon>Bacteroidales</taxon>
        <taxon>Prevotellaceae</taxon>
        <taxon>Paraprevotella</taxon>
    </lineage>
</organism>
<dbReference type="AlphaFoldDB" id="A0A9E2P356"/>
<feature type="binding site" evidence="6">
    <location>
        <position position="174"/>
    </location>
    <ligand>
        <name>S-adenosyl-L-methionine</name>
        <dbReference type="ChEBI" id="CHEBI:59789"/>
    </ligand>
</feature>
<keyword evidence="3 6" id="KW-0489">Methyltransferase</keyword>
<feature type="binding site" evidence="6">
    <location>
        <position position="131"/>
    </location>
    <ligand>
        <name>S-adenosyl-L-methionine</name>
        <dbReference type="ChEBI" id="CHEBI:59789"/>
    </ligand>
</feature>
<evidence type="ECO:0000256" key="2">
    <source>
        <dbReference type="ARBA" id="ARBA00022490"/>
    </source>
</evidence>
<dbReference type="Pfam" id="PF06325">
    <property type="entry name" value="PrmA"/>
    <property type="match status" value="1"/>
</dbReference>